<dbReference type="KEGG" id="spsw:Sps_00274"/>
<dbReference type="CDD" id="cd07247">
    <property type="entry name" value="SgaA_N_like"/>
    <property type="match status" value="2"/>
</dbReference>
<dbReference type="InterPro" id="IPR029068">
    <property type="entry name" value="Glyas_Bleomycin-R_OHBP_Dase"/>
</dbReference>
<evidence type="ECO:0000313" key="2">
    <source>
        <dbReference type="EMBL" id="AQS35494.1"/>
    </source>
</evidence>
<dbReference type="OrthoDB" id="9793039at2"/>
<dbReference type="InterPro" id="IPR037523">
    <property type="entry name" value="VOC_core"/>
</dbReference>
<feature type="domain" description="VOC" evidence="1">
    <location>
        <begin position="150"/>
        <end position="265"/>
    </location>
</feature>
<dbReference type="InterPro" id="IPR004360">
    <property type="entry name" value="Glyas_Fos-R_dOase_dom"/>
</dbReference>
<dbReference type="STRING" id="225848.Sps_00274"/>
<dbReference type="RefSeq" id="WP_077750841.1">
    <property type="nucleotide sequence ID" value="NZ_CP014782.1"/>
</dbReference>
<dbReference type="PANTHER" id="PTHR33993">
    <property type="entry name" value="GLYOXALASE-RELATED"/>
    <property type="match status" value="1"/>
</dbReference>
<keyword evidence="3" id="KW-1185">Reference proteome</keyword>
<dbReference type="AlphaFoldDB" id="A0A1S6HJ28"/>
<dbReference type="Pfam" id="PF00903">
    <property type="entry name" value="Glyoxalase"/>
    <property type="match status" value="1"/>
</dbReference>
<dbReference type="Pfam" id="PF18029">
    <property type="entry name" value="Glyoxalase_6"/>
    <property type="match status" value="1"/>
</dbReference>
<gene>
    <name evidence="2" type="ORF">Sps_00274</name>
</gene>
<dbReference type="GO" id="GO:0016829">
    <property type="term" value="F:lyase activity"/>
    <property type="evidence" value="ECO:0007669"/>
    <property type="project" value="UniProtKB-KW"/>
</dbReference>
<protein>
    <submittedName>
        <fullName evidence="2">Lactoylglutathione lyase family protein</fullName>
    </submittedName>
</protein>
<dbReference type="PANTHER" id="PTHR33993:SF14">
    <property type="entry name" value="GB|AAF24581.1"/>
    <property type="match status" value="1"/>
</dbReference>
<dbReference type="SUPFAM" id="SSF54593">
    <property type="entry name" value="Glyoxalase/Bleomycin resistance protein/Dihydroxybiphenyl dioxygenase"/>
    <property type="match status" value="2"/>
</dbReference>
<proteinExistence type="predicted"/>
<evidence type="ECO:0000259" key="1">
    <source>
        <dbReference type="PROSITE" id="PS51819"/>
    </source>
</evidence>
<reference evidence="2 3" key="1">
    <citation type="submission" date="2016-03" db="EMBL/GenBank/DDBJ databases">
        <title>Complete genome sequence of Shewanella psychrophila WP2, a deep sea bacterium isolated from west Pacific sediment.</title>
        <authorList>
            <person name="Xu G."/>
            <person name="Jian H."/>
        </authorList>
    </citation>
    <scope>NUCLEOTIDE SEQUENCE [LARGE SCALE GENOMIC DNA]</scope>
    <source>
        <strain evidence="2 3">WP2</strain>
    </source>
</reference>
<evidence type="ECO:0000313" key="3">
    <source>
        <dbReference type="Proteomes" id="UP000189545"/>
    </source>
</evidence>
<name>A0A1S6HJ28_9GAMM</name>
<keyword evidence="2" id="KW-0456">Lyase</keyword>
<dbReference type="InterPro" id="IPR052164">
    <property type="entry name" value="Anthracycline_SecMetBiosynth"/>
</dbReference>
<sequence>MRVNQYIQGLPCWVELASHDALAGKQFYAELFGWRTQDMPIPDGIYTMFGLTPDSASDGEGQDDIGAAYQMPKEMSDQGVPTTWLVYFAVDSVDETVEKVKAEGGSLSMGPCDVGTAGRMAMFSDPEGARFAVWQAGEHIGARRQGEHGTLCWVELATRDPASAKMFYPNVLHWTSHAGDMPEFEYTEWLVGDKPMGGMLQMNEEWGEVPPHWMLYFAVDNCDEAAAKAKQLGGEICVPPTDIAKVGRFAVINDPQGGFFSIITLNLQQSASHLA</sequence>
<organism evidence="2 3">
    <name type="scientific">Shewanella psychrophila</name>
    <dbReference type="NCBI Taxonomy" id="225848"/>
    <lineage>
        <taxon>Bacteria</taxon>
        <taxon>Pseudomonadati</taxon>
        <taxon>Pseudomonadota</taxon>
        <taxon>Gammaproteobacteria</taxon>
        <taxon>Alteromonadales</taxon>
        <taxon>Shewanellaceae</taxon>
        <taxon>Shewanella</taxon>
    </lineage>
</organism>
<dbReference type="Proteomes" id="UP000189545">
    <property type="component" value="Chromosome"/>
</dbReference>
<accession>A0A1S6HJ28</accession>
<dbReference type="PROSITE" id="PS51819">
    <property type="entry name" value="VOC"/>
    <property type="match status" value="2"/>
</dbReference>
<dbReference type="InterPro" id="IPR041581">
    <property type="entry name" value="Glyoxalase_6"/>
</dbReference>
<feature type="domain" description="VOC" evidence="1">
    <location>
        <begin position="10"/>
        <end position="136"/>
    </location>
</feature>
<dbReference type="Gene3D" id="3.10.180.10">
    <property type="entry name" value="2,3-Dihydroxybiphenyl 1,2-Dioxygenase, domain 1"/>
    <property type="match status" value="2"/>
</dbReference>
<dbReference type="EMBL" id="CP014782">
    <property type="protein sequence ID" value="AQS35494.1"/>
    <property type="molecule type" value="Genomic_DNA"/>
</dbReference>